<dbReference type="PANTHER" id="PTHR33175:SF3">
    <property type="entry name" value="DNA-BINDING PROTEIN HU-BETA"/>
    <property type="match status" value="1"/>
</dbReference>
<evidence type="ECO:0000313" key="4">
    <source>
        <dbReference type="EMBL" id="SEC72506.1"/>
    </source>
</evidence>
<dbReference type="STRING" id="402596.SAMN04489844_2862"/>
<dbReference type="PANTHER" id="PTHR33175">
    <property type="entry name" value="DNA-BINDING PROTEIN HU"/>
    <property type="match status" value="1"/>
</dbReference>
<dbReference type="Pfam" id="PF00216">
    <property type="entry name" value="Bac_DNA_binding"/>
    <property type="match status" value="1"/>
</dbReference>
<dbReference type="Gene3D" id="4.10.520.10">
    <property type="entry name" value="IHF-like DNA-binding proteins"/>
    <property type="match status" value="1"/>
</dbReference>
<evidence type="ECO:0000256" key="2">
    <source>
        <dbReference type="ARBA" id="ARBA00023125"/>
    </source>
</evidence>
<dbReference type="AlphaFoldDB" id="A0A1H4UUW0"/>
<dbReference type="GO" id="GO:0030261">
    <property type="term" value="P:chromosome condensation"/>
    <property type="evidence" value="ECO:0007669"/>
    <property type="project" value="UniProtKB-KW"/>
</dbReference>
<dbReference type="PROSITE" id="PS00045">
    <property type="entry name" value="HISTONE_LIKE"/>
    <property type="match status" value="1"/>
</dbReference>
<keyword evidence="5" id="KW-1185">Reference proteome</keyword>
<dbReference type="SMART" id="SM00411">
    <property type="entry name" value="BHL"/>
    <property type="match status" value="1"/>
</dbReference>
<evidence type="ECO:0000256" key="3">
    <source>
        <dbReference type="RuleBase" id="RU003939"/>
    </source>
</evidence>
<keyword evidence="2 4" id="KW-0238">DNA-binding</keyword>
<organism evidence="4 5">
    <name type="scientific">Nocardioides exalbidus</name>
    <dbReference type="NCBI Taxonomy" id="402596"/>
    <lineage>
        <taxon>Bacteria</taxon>
        <taxon>Bacillati</taxon>
        <taxon>Actinomycetota</taxon>
        <taxon>Actinomycetes</taxon>
        <taxon>Propionibacteriales</taxon>
        <taxon>Nocardioidaceae</taxon>
        <taxon>Nocardioides</taxon>
    </lineage>
</organism>
<evidence type="ECO:0000313" key="5">
    <source>
        <dbReference type="Proteomes" id="UP000198742"/>
    </source>
</evidence>
<comment type="similarity">
    <text evidence="3">Belongs to the bacterial histone-like protein family.</text>
</comment>
<proteinExistence type="inferred from homology"/>
<evidence type="ECO:0000256" key="1">
    <source>
        <dbReference type="ARBA" id="ARBA00023067"/>
    </source>
</evidence>
<accession>A0A1H4UUW0</accession>
<name>A0A1H4UUW0_9ACTN</name>
<dbReference type="InterPro" id="IPR020816">
    <property type="entry name" value="Histone-like_DNA-bd_CS"/>
</dbReference>
<protein>
    <submittedName>
        <fullName evidence="4">DNA-binding protein HU-beta</fullName>
    </submittedName>
</protein>
<dbReference type="InterPro" id="IPR010992">
    <property type="entry name" value="IHF-like_DNA-bd_dom_sf"/>
</dbReference>
<dbReference type="PRINTS" id="PR01727">
    <property type="entry name" value="DNABINDINGHU"/>
</dbReference>
<dbReference type="GO" id="GO:0005829">
    <property type="term" value="C:cytosol"/>
    <property type="evidence" value="ECO:0007669"/>
    <property type="project" value="TreeGrafter"/>
</dbReference>
<dbReference type="InterPro" id="IPR000119">
    <property type="entry name" value="Hist_DNA-bd"/>
</dbReference>
<reference evidence="5" key="1">
    <citation type="submission" date="2016-10" db="EMBL/GenBank/DDBJ databases">
        <authorList>
            <person name="Varghese N."/>
            <person name="Submissions S."/>
        </authorList>
    </citation>
    <scope>NUCLEOTIDE SEQUENCE [LARGE SCALE GENOMIC DNA]</scope>
    <source>
        <strain evidence="5">DSM 22017</strain>
    </source>
</reference>
<sequence length="92" mass="9370">MNRKDLVEAVAATTGHTQADADASVTAVLDAITRAVAAGDRVTLPGFGTFERRERAARTGRNPQTGEAMEIAAGASPAFKPAAGFKQAVSAG</sequence>
<dbReference type="GO" id="GO:0003677">
    <property type="term" value="F:DNA binding"/>
    <property type="evidence" value="ECO:0007669"/>
    <property type="project" value="UniProtKB-KW"/>
</dbReference>
<dbReference type="EMBL" id="FNRT01000002">
    <property type="protein sequence ID" value="SEC72506.1"/>
    <property type="molecule type" value="Genomic_DNA"/>
</dbReference>
<dbReference type="OrthoDB" id="9799835at2"/>
<dbReference type="GO" id="GO:0030527">
    <property type="term" value="F:structural constituent of chromatin"/>
    <property type="evidence" value="ECO:0007669"/>
    <property type="project" value="InterPro"/>
</dbReference>
<dbReference type="SUPFAM" id="SSF47729">
    <property type="entry name" value="IHF-like DNA-binding proteins"/>
    <property type="match status" value="1"/>
</dbReference>
<dbReference type="Proteomes" id="UP000198742">
    <property type="component" value="Unassembled WGS sequence"/>
</dbReference>
<dbReference type="CDD" id="cd13831">
    <property type="entry name" value="HU"/>
    <property type="match status" value="1"/>
</dbReference>
<keyword evidence="1" id="KW-0226">DNA condensation</keyword>
<gene>
    <name evidence="4" type="ORF">SAMN04489844_2862</name>
</gene>